<reference evidence="1" key="2">
    <citation type="submission" date="2015-06" db="UniProtKB">
        <authorList>
            <consortium name="EnsemblPlants"/>
        </authorList>
    </citation>
    <scope>IDENTIFICATION</scope>
</reference>
<dbReference type="EnsemblPlants" id="ORUFI02G09870.1">
    <property type="protein sequence ID" value="ORUFI02G09870.1"/>
    <property type="gene ID" value="ORUFI02G09870"/>
</dbReference>
<reference evidence="2" key="1">
    <citation type="submission" date="2013-06" db="EMBL/GenBank/DDBJ databases">
        <authorList>
            <person name="Zhao Q."/>
        </authorList>
    </citation>
    <scope>NUCLEOTIDE SEQUENCE</scope>
    <source>
        <strain evidence="2">cv. W1943</strain>
    </source>
</reference>
<dbReference type="AlphaFoldDB" id="A0A0E0NC56"/>
<accession>A0A0E0NC56</accession>
<keyword evidence="2" id="KW-1185">Reference proteome</keyword>
<dbReference type="Proteomes" id="UP000008022">
    <property type="component" value="Unassembled WGS sequence"/>
</dbReference>
<proteinExistence type="predicted"/>
<organism evidence="1 2">
    <name type="scientific">Oryza rufipogon</name>
    <name type="common">Brownbeard rice</name>
    <name type="synonym">Asian wild rice</name>
    <dbReference type="NCBI Taxonomy" id="4529"/>
    <lineage>
        <taxon>Eukaryota</taxon>
        <taxon>Viridiplantae</taxon>
        <taxon>Streptophyta</taxon>
        <taxon>Embryophyta</taxon>
        <taxon>Tracheophyta</taxon>
        <taxon>Spermatophyta</taxon>
        <taxon>Magnoliopsida</taxon>
        <taxon>Liliopsida</taxon>
        <taxon>Poales</taxon>
        <taxon>Poaceae</taxon>
        <taxon>BOP clade</taxon>
        <taxon>Oryzoideae</taxon>
        <taxon>Oryzeae</taxon>
        <taxon>Oryzinae</taxon>
        <taxon>Oryza</taxon>
    </lineage>
</organism>
<dbReference type="HOGENOM" id="CLU_2150011_0_0_1"/>
<evidence type="ECO:0000313" key="1">
    <source>
        <dbReference type="EnsemblPlants" id="ORUFI02G09870.1"/>
    </source>
</evidence>
<name>A0A0E0NC56_ORYRU</name>
<evidence type="ECO:0000313" key="2">
    <source>
        <dbReference type="Proteomes" id="UP000008022"/>
    </source>
</evidence>
<sequence>MTALKANGKKAKGRYGYWKQILQRRCLGAPDRPPLADPTGRRLMSCSRSMTSTMIITSGGDRKATRMMVTPTTYNDDREGSSTYCGGGYNRLPDLAIAIGEGGMGASMQLQF</sequence>
<protein>
    <submittedName>
        <fullName evidence="1">Uncharacterized protein</fullName>
    </submittedName>
</protein>
<dbReference type="Gramene" id="ORUFI02G09870.1">
    <property type="protein sequence ID" value="ORUFI02G09870.1"/>
    <property type="gene ID" value="ORUFI02G09870"/>
</dbReference>